<dbReference type="OrthoDB" id="4733706at2759"/>
<proteinExistence type="predicted"/>
<dbReference type="STRING" id="357750.A0A2S6CNI1"/>
<keyword evidence="2" id="KW-1185">Reference proteome</keyword>
<organism evidence="1 2">
    <name type="scientific">Cercospora berteroae</name>
    <dbReference type="NCBI Taxonomy" id="357750"/>
    <lineage>
        <taxon>Eukaryota</taxon>
        <taxon>Fungi</taxon>
        <taxon>Dikarya</taxon>
        <taxon>Ascomycota</taxon>
        <taxon>Pezizomycotina</taxon>
        <taxon>Dothideomycetes</taxon>
        <taxon>Dothideomycetidae</taxon>
        <taxon>Mycosphaerellales</taxon>
        <taxon>Mycosphaerellaceae</taxon>
        <taxon>Cercospora</taxon>
    </lineage>
</organism>
<dbReference type="Proteomes" id="UP000237631">
    <property type="component" value="Unassembled WGS sequence"/>
</dbReference>
<sequence>MVSGVVQNLTTSVGKYVDDLTDEVGEQVKDLIVHQDFDFDDFKSPTWNFTFDIDDLPSIPDANLRSTFDELELYMLIDATLSLGATYTLPLYKSKTPLGVHITDNLELGIIFDVELILSAEAAIIIGSGFHLKIDDGFAIDIVLFGKIPSNLKFNGGQFELLPVTIEAGGVLPSAVLRVDVHTGMQLATPDLPSWSFASRTFGGSIGGGIEVGVFANIAEMTTNVTYIPDDEECALAVVQSYKLALGANAGATIHVGTERWGPAIKNPTAIYTTELASGCAISGTPASTSAVPTATDAAIVRRQGLSELELVHETTYTAVSCVSTGLINCPASLQTTSTSSTTITLTTAVSSGVDEKALSRSIWPGIDARQVAAAITTVAFGTNAVKSPTTSGSPIPYVAAATDTADDIGDDIKDAIKGLP</sequence>
<name>A0A2S6CNI1_9PEZI</name>
<evidence type="ECO:0000313" key="2">
    <source>
        <dbReference type="Proteomes" id="UP000237631"/>
    </source>
</evidence>
<gene>
    <name evidence="1" type="ORF">CBER1_10940</name>
</gene>
<evidence type="ECO:0000313" key="1">
    <source>
        <dbReference type="EMBL" id="PPJ61267.1"/>
    </source>
</evidence>
<protein>
    <submittedName>
        <fullName evidence="1">Uncharacterized protein</fullName>
    </submittedName>
</protein>
<dbReference type="EMBL" id="PNEN01000087">
    <property type="protein sequence ID" value="PPJ61267.1"/>
    <property type="molecule type" value="Genomic_DNA"/>
</dbReference>
<comment type="caution">
    <text evidence="1">The sequence shown here is derived from an EMBL/GenBank/DDBJ whole genome shotgun (WGS) entry which is preliminary data.</text>
</comment>
<accession>A0A2S6CNI1</accession>
<reference evidence="2" key="1">
    <citation type="journal article" date="2017" name="bioRxiv">
        <title>Conservation of a gene cluster reveals novel cercosporin biosynthetic mechanisms and extends production to the genus Colletotrichum.</title>
        <authorList>
            <person name="de Jonge R."/>
            <person name="Ebert M.K."/>
            <person name="Huitt-Roehl C.R."/>
            <person name="Pal P."/>
            <person name="Suttle J.C."/>
            <person name="Spanner R.E."/>
            <person name="Neubauer J.D."/>
            <person name="Jurick W.M.II."/>
            <person name="Stott K.A."/>
            <person name="Secor G.A."/>
            <person name="Thomma B.P.H.J."/>
            <person name="Van de Peer Y."/>
            <person name="Townsend C.A."/>
            <person name="Bolton M.D."/>
        </authorList>
    </citation>
    <scope>NUCLEOTIDE SEQUENCE [LARGE SCALE GENOMIC DNA]</scope>
    <source>
        <strain evidence="2">CBS538.71</strain>
    </source>
</reference>
<dbReference type="AlphaFoldDB" id="A0A2S6CNI1"/>